<dbReference type="Proteomes" id="UP000838756">
    <property type="component" value="Unassembled WGS sequence"/>
</dbReference>
<keyword evidence="5 12" id="KW-0812">Transmembrane</keyword>
<evidence type="ECO:0000256" key="3">
    <source>
        <dbReference type="ARBA" id="ARBA00022448"/>
    </source>
</evidence>
<comment type="subcellular location">
    <subcellularLocation>
        <location evidence="1">Membrane</location>
        <topology evidence="1">Multi-pass membrane protein</topology>
    </subcellularLocation>
</comment>
<dbReference type="AlphaFoldDB" id="A0A8S4SKK9"/>
<name>A0A8S4SKK9_9NEOP</name>
<evidence type="ECO:0000256" key="8">
    <source>
        <dbReference type="ARBA" id="ARBA00023065"/>
    </source>
</evidence>
<comment type="similarity">
    <text evidence="2 12">Belongs to the amiloride-sensitive sodium channel (TC 1.A.6) family.</text>
</comment>
<dbReference type="Pfam" id="PF00858">
    <property type="entry name" value="ASC"/>
    <property type="match status" value="1"/>
</dbReference>
<evidence type="ECO:0000313" key="14">
    <source>
        <dbReference type="EMBL" id="CAH2267718.1"/>
    </source>
</evidence>
<reference evidence="14" key="1">
    <citation type="submission" date="2022-03" db="EMBL/GenBank/DDBJ databases">
        <authorList>
            <person name="Lindestad O."/>
        </authorList>
    </citation>
    <scope>NUCLEOTIDE SEQUENCE</scope>
</reference>
<dbReference type="Gene3D" id="1.20.1270.60">
    <property type="entry name" value="Arfaptin homology (AH) domain/BAR domain"/>
    <property type="match status" value="1"/>
</dbReference>
<evidence type="ECO:0000256" key="10">
    <source>
        <dbReference type="ARBA" id="ARBA00023201"/>
    </source>
</evidence>
<keyword evidence="3 12" id="KW-0813">Transport</keyword>
<keyword evidence="6 13" id="KW-1133">Transmembrane helix</keyword>
<evidence type="ECO:0000313" key="15">
    <source>
        <dbReference type="Proteomes" id="UP000838756"/>
    </source>
</evidence>
<evidence type="ECO:0000256" key="2">
    <source>
        <dbReference type="ARBA" id="ARBA00007193"/>
    </source>
</evidence>
<dbReference type="PANTHER" id="PTHR11690:SF184">
    <property type="entry name" value="PICKPOCKET 31"/>
    <property type="match status" value="1"/>
</dbReference>
<feature type="transmembrane region" description="Helical" evidence="13">
    <location>
        <begin position="41"/>
        <end position="62"/>
    </location>
</feature>
<keyword evidence="8 12" id="KW-0406">Ion transport</keyword>
<evidence type="ECO:0000256" key="7">
    <source>
        <dbReference type="ARBA" id="ARBA00023053"/>
    </source>
</evidence>
<organism evidence="14 15">
    <name type="scientific">Pararge aegeria aegeria</name>
    <dbReference type="NCBI Taxonomy" id="348720"/>
    <lineage>
        <taxon>Eukaryota</taxon>
        <taxon>Metazoa</taxon>
        <taxon>Ecdysozoa</taxon>
        <taxon>Arthropoda</taxon>
        <taxon>Hexapoda</taxon>
        <taxon>Insecta</taxon>
        <taxon>Pterygota</taxon>
        <taxon>Neoptera</taxon>
        <taxon>Endopterygota</taxon>
        <taxon>Lepidoptera</taxon>
        <taxon>Glossata</taxon>
        <taxon>Ditrysia</taxon>
        <taxon>Papilionoidea</taxon>
        <taxon>Nymphalidae</taxon>
        <taxon>Satyrinae</taxon>
        <taxon>Satyrini</taxon>
        <taxon>Parargina</taxon>
        <taxon>Pararge</taxon>
    </lineage>
</organism>
<evidence type="ECO:0000256" key="12">
    <source>
        <dbReference type="RuleBase" id="RU000679"/>
    </source>
</evidence>
<dbReference type="InterPro" id="IPR001873">
    <property type="entry name" value="ENaC"/>
</dbReference>
<dbReference type="EMBL" id="CAKXAJ010026394">
    <property type="protein sequence ID" value="CAH2267718.1"/>
    <property type="molecule type" value="Genomic_DNA"/>
</dbReference>
<evidence type="ECO:0000256" key="11">
    <source>
        <dbReference type="ARBA" id="ARBA00023303"/>
    </source>
</evidence>
<evidence type="ECO:0000256" key="1">
    <source>
        <dbReference type="ARBA" id="ARBA00004141"/>
    </source>
</evidence>
<sequence>MKFIHAKLNVLLQRLKYTCKNLSVHGPSYLARKDVHLVCRIIYCIIYVQVWVVAVASIYKYISSYQEDTIRFTTQTDYLDWNTTVPSVTVCEIANLDEILVKLQKLDKQSSETIVSFAKDIAFYTGECPSCSLVNNFTIHNFSNYSSAFRSECKDLFISCTWNDKPLNCCQHFKPIQTEYGRCYSINNNQIGLIQSPYYAASSNARKLGTLELNLAQDFEAFLHSPEDVPYWNMELDRRISVLHGTEGSILFSVVDILNEPELSFIPPDVRQCRFPDESPDNIKGYHRYSYSVCIINCRIEAQIELCNCTSHLSPDEYKERYCDVRGLQCLTKHHATLKNLKVPGMNETGLNCDCLSSCVEPEYNTVAKKLIDCESNLKARKVKLILSNRPYERVTRQVARTGLDLLVAMVADFTTQLSQLYERHSSELQILVATFRKRNSDLRKERATCPSSLFHTWETLLQEVEADVVGCSNASSSLERVVATPLIEKTFHMKVQARKLFAHREGCELILSKADDQLNKSRQDYRTAFLNYCNNSNPTNLATYYDSHNTYVQQLIATNAMIEQYHRHTLPTILQELEEILTDVTTAVSDAICQEGEIITDKSTNQLRRYESLCAQARAVSSTADLAHLARTLLNNQPPMRTPKRAFMPPYPPEPDDPPLDVAAECMPPVLRGEMLLDRMAGGQARLNYEQLRKDAIDLEIQIKQLQDGLDALARVQSRSLESSIYSKVNEIQEEISMKKYDYRATQLHLAAVRAQVSNCIK</sequence>
<dbReference type="PANTHER" id="PTHR11690">
    <property type="entry name" value="AMILORIDE-SENSITIVE SODIUM CHANNEL-RELATED"/>
    <property type="match status" value="1"/>
</dbReference>
<dbReference type="GO" id="GO:0015280">
    <property type="term" value="F:ligand-gated sodium channel activity"/>
    <property type="evidence" value="ECO:0007669"/>
    <property type="project" value="TreeGrafter"/>
</dbReference>
<keyword evidence="9 13" id="KW-0472">Membrane</keyword>
<keyword evidence="7" id="KW-0915">Sodium</keyword>
<evidence type="ECO:0000256" key="6">
    <source>
        <dbReference type="ARBA" id="ARBA00022989"/>
    </source>
</evidence>
<dbReference type="InterPro" id="IPR027267">
    <property type="entry name" value="AH/BAR_dom_sf"/>
</dbReference>
<evidence type="ECO:0000256" key="4">
    <source>
        <dbReference type="ARBA" id="ARBA00022461"/>
    </source>
</evidence>
<dbReference type="Gene3D" id="2.60.470.10">
    <property type="entry name" value="Acid-sensing ion channels like domains"/>
    <property type="match status" value="1"/>
</dbReference>
<evidence type="ECO:0000256" key="13">
    <source>
        <dbReference type="SAM" id="Phobius"/>
    </source>
</evidence>
<evidence type="ECO:0000256" key="5">
    <source>
        <dbReference type="ARBA" id="ARBA00022692"/>
    </source>
</evidence>
<gene>
    <name evidence="14" type="primary">jg4326</name>
    <name evidence="14" type="ORF">PAEG_LOCUS26216</name>
</gene>
<evidence type="ECO:0000256" key="9">
    <source>
        <dbReference type="ARBA" id="ARBA00023136"/>
    </source>
</evidence>
<proteinExistence type="inferred from homology"/>
<dbReference type="OrthoDB" id="8188903at2759"/>
<dbReference type="GO" id="GO:0005886">
    <property type="term" value="C:plasma membrane"/>
    <property type="evidence" value="ECO:0007669"/>
    <property type="project" value="TreeGrafter"/>
</dbReference>
<protein>
    <submittedName>
        <fullName evidence="14">Jg4326 protein</fullName>
    </submittedName>
</protein>
<comment type="caution">
    <text evidence="14">The sequence shown here is derived from an EMBL/GenBank/DDBJ whole genome shotgun (WGS) entry which is preliminary data.</text>
</comment>
<keyword evidence="4 12" id="KW-0894">Sodium channel</keyword>
<keyword evidence="10 12" id="KW-0739">Sodium transport</keyword>
<accession>A0A8S4SKK9</accession>
<dbReference type="SUPFAM" id="SSF103657">
    <property type="entry name" value="BAR/IMD domain-like"/>
    <property type="match status" value="1"/>
</dbReference>
<keyword evidence="15" id="KW-1185">Reference proteome</keyword>
<keyword evidence="11 12" id="KW-0407">Ion channel</keyword>